<dbReference type="GO" id="GO:0005979">
    <property type="term" value="P:regulation of glycogen biosynthetic process"/>
    <property type="evidence" value="ECO:0007669"/>
    <property type="project" value="TreeGrafter"/>
</dbReference>
<feature type="region of interest" description="Disordered" evidence="1">
    <location>
        <begin position="42"/>
        <end position="152"/>
    </location>
</feature>
<dbReference type="InterPro" id="IPR005036">
    <property type="entry name" value="CBM21_dom"/>
</dbReference>
<feature type="region of interest" description="Disordered" evidence="1">
    <location>
        <begin position="692"/>
        <end position="715"/>
    </location>
</feature>
<dbReference type="Pfam" id="PF03370">
    <property type="entry name" value="CBM_21"/>
    <property type="match status" value="1"/>
</dbReference>
<organism evidence="3 4">
    <name type="scientific">Scleropages formosus</name>
    <name type="common">Asian bonytongue</name>
    <name type="synonym">Osteoglossum formosum</name>
    <dbReference type="NCBI Taxonomy" id="113540"/>
    <lineage>
        <taxon>Eukaryota</taxon>
        <taxon>Metazoa</taxon>
        <taxon>Chordata</taxon>
        <taxon>Craniata</taxon>
        <taxon>Vertebrata</taxon>
        <taxon>Euteleostomi</taxon>
        <taxon>Actinopterygii</taxon>
        <taxon>Neopterygii</taxon>
        <taxon>Teleostei</taxon>
        <taxon>Osteoglossocephala</taxon>
        <taxon>Osteoglossomorpha</taxon>
        <taxon>Osteoglossiformes</taxon>
        <taxon>Osteoglossidae</taxon>
        <taxon>Scleropages</taxon>
    </lineage>
</organism>
<comment type="caution">
    <text evidence="3">The sequence shown here is derived from an EMBL/GenBank/DDBJ whole genome shotgun (WGS) entry which is preliminary data.</text>
</comment>
<feature type="compositionally biased region" description="Basic and acidic residues" evidence="1">
    <location>
        <begin position="120"/>
        <end position="129"/>
    </location>
</feature>
<dbReference type="PROSITE" id="PS51159">
    <property type="entry name" value="CBM21"/>
    <property type="match status" value="1"/>
</dbReference>
<proteinExistence type="predicted"/>
<gene>
    <name evidence="3" type="ORF">Z043_107752</name>
</gene>
<feature type="region of interest" description="Disordered" evidence="1">
    <location>
        <begin position="341"/>
        <end position="376"/>
    </location>
</feature>
<evidence type="ECO:0000256" key="1">
    <source>
        <dbReference type="SAM" id="MobiDB-lite"/>
    </source>
</evidence>
<feature type="region of interest" description="Disordered" evidence="1">
    <location>
        <begin position="748"/>
        <end position="767"/>
    </location>
</feature>
<feature type="region of interest" description="Disordered" evidence="1">
    <location>
        <begin position="1"/>
        <end position="28"/>
    </location>
</feature>
<dbReference type="CDD" id="cd22255">
    <property type="entry name" value="PBD_PPP1R3A"/>
    <property type="match status" value="1"/>
</dbReference>
<dbReference type="Proteomes" id="UP000034805">
    <property type="component" value="Unassembled WGS sequence"/>
</dbReference>
<dbReference type="PANTHER" id="PTHR12307">
    <property type="entry name" value="PROTEIN PHOSPHATASE 1 REGULATORY SUBUNIT"/>
    <property type="match status" value="1"/>
</dbReference>
<accession>A0A0P7VI06</accession>
<evidence type="ECO:0000313" key="4">
    <source>
        <dbReference type="Proteomes" id="UP000034805"/>
    </source>
</evidence>
<dbReference type="PANTHER" id="PTHR12307:SF2">
    <property type="entry name" value="PROTEIN PHOSPHATASE 1 REGULATORY SUBUNIT 3A"/>
    <property type="match status" value="1"/>
</dbReference>
<dbReference type="GO" id="GO:0008157">
    <property type="term" value="F:protein phosphatase 1 binding"/>
    <property type="evidence" value="ECO:0007669"/>
    <property type="project" value="TreeGrafter"/>
</dbReference>
<sequence>MANGAATSPPGAERTTSDESRRAENLGPVAALTVSSLMVFSPSEPESIGTETTCQAAARGGNRDLRTMSRSSLHRRRQTEPTARRGEGGGVGGTGHSTAPPPHPGRAPETSRRTAYSSDARSRVPEPSRRRGCTSTFPWRTGAERSTEKAAASGLPVLSEVASQEASPVGRVHPPVAALPIFAAAQLDEAVVERQVVAHAVLPALPPGPEVREALLDVPVDGGQVETLLRGGQDYRGDQCDVGQGGLHCRVSPVALRPHRVFTRFALIALPRRAVLANAASPLEFCLFLHCRDSHRGKFDSRALTALLSIPPMEHGGVPRQAGDTCLLEVVDPNSWDWDEDDLVGGIKPKSSPLPRRKSSSSSDDSDLGPPPTQSRRVSFADAFGLNLVSVKEFDAWVVPTPSAFDPIEDEARAQEEYSLSCLFTLPNSETELAKILWEQKVELESVELLPGSTTLRGLVQVLNLCFHKTVHFDLLAEFVPGSSNGQTDRFSFRLTLVPPFEREGARVEFCLRYETPVGTFWANNRGMNYVLFCKKKEETMDRLQQTDVPDRPKRSCLKAVSKEPPSDACPPTLFAAIQDEPKDNKVLAAKEMLEIQLSEVIQDDEDQQTKVDNNLNCRRRSQRRAARLAQIREYFAQREMLAAGENKDIAAETSGKELTLLCETTPPLPPEREDERTAVLELGAGDIWNGSVNKQQEDASPDVPQAKTTLPSDSNIYSIDPPFTFETFVAPLYQQAFCRVETENLDFGEDEEEEGEGSEEMEDESQLCITQTNALSIDHHCGHLTDSDKEGPTDMLAFPVYEPEDQNATGQSLSVDRYSGGNTEDTFANNADELIENSLEVKVDVDESADESAAEKILRKETERSMGKRKTVCMKREKNEKEYLWKRHANCMKQQKYSAEKMKT</sequence>
<reference evidence="3 4" key="1">
    <citation type="submission" date="2015-08" db="EMBL/GenBank/DDBJ databases">
        <title>The genome of the Asian arowana (Scleropages formosus).</title>
        <authorList>
            <person name="Tan M.H."/>
            <person name="Gan H.M."/>
            <person name="Croft L.J."/>
            <person name="Austin C.M."/>
        </authorList>
    </citation>
    <scope>NUCLEOTIDE SEQUENCE [LARGE SCALE GENOMIC DNA]</scope>
    <source>
        <strain evidence="3">Aro1</strain>
    </source>
</reference>
<dbReference type="InterPro" id="IPR038175">
    <property type="entry name" value="CBM21_dom_sf"/>
</dbReference>
<feature type="domain" description="CBM21" evidence="2">
    <location>
        <begin position="434"/>
        <end position="533"/>
    </location>
</feature>
<dbReference type="InterPro" id="IPR050782">
    <property type="entry name" value="PP1_regulatory_subunit_3"/>
</dbReference>
<dbReference type="GO" id="GO:2001069">
    <property type="term" value="F:glycogen binding"/>
    <property type="evidence" value="ECO:0007669"/>
    <property type="project" value="TreeGrafter"/>
</dbReference>
<feature type="compositionally biased region" description="Basic and acidic residues" evidence="1">
    <location>
        <begin position="78"/>
        <end position="87"/>
    </location>
</feature>
<feature type="compositionally biased region" description="Basic and acidic residues" evidence="1">
    <location>
        <begin position="15"/>
        <end position="24"/>
    </location>
</feature>
<dbReference type="AlphaFoldDB" id="A0A0P7VI06"/>
<evidence type="ECO:0000259" key="2">
    <source>
        <dbReference type="PROSITE" id="PS51159"/>
    </source>
</evidence>
<name>A0A0P7VI06_SCLFO</name>
<dbReference type="STRING" id="113540.ENSSFOP00015066590"/>
<dbReference type="GO" id="GO:0000164">
    <property type="term" value="C:protein phosphatase type 1 complex"/>
    <property type="evidence" value="ECO:0007669"/>
    <property type="project" value="TreeGrafter"/>
</dbReference>
<evidence type="ECO:0000313" key="3">
    <source>
        <dbReference type="EMBL" id="KPP73181.1"/>
    </source>
</evidence>
<dbReference type="EMBL" id="JARO02002242">
    <property type="protein sequence ID" value="KPP73181.1"/>
    <property type="molecule type" value="Genomic_DNA"/>
</dbReference>
<feature type="compositionally biased region" description="Acidic residues" evidence="1">
    <location>
        <begin position="748"/>
        <end position="766"/>
    </location>
</feature>
<protein>
    <submittedName>
        <fullName evidence="3">Protein phosphatase 1 regulatory subunit 3A-like</fullName>
    </submittedName>
</protein>
<dbReference type="Gene3D" id="2.60.40.2440">
    <property type="entry name" value="Carbohydrate binding type-21 domain"/>
    <property type="match status" value="1"/>
</dbReference>